<protein>
    <submittedName>
        <fullName evidence="2">Uncharacterized protein</fullName>
    </submittedName>
</protein>
<accession>A0A067CV78</accession>
<dbReference type="EMBL" id="KK583191">
    <property type="protein sequence ID" value="KDO34423.1"/>
    <property type="molecule type" value="Genomic_DNA"/>
</dbReference>
<reference evidence="2 3" key="1">
    <citation type="journal article" date="2013" name="PLoS Genet.">
        <title>Distinctive expansion of potential virulence genes in the genome of the oomycete fish pathogen Saprolegnia parasitica.</title>
        <authorList>
            <person name="Jiang R.H."/>
            <person name="de Bruijn I."/>
            <person name="Haas B.J."/>
            <person name="Belmonte R."/>
            <person name="Lobach L."/>
            <person name="Christie J."/>
            <person name="van den Ackerveken G."/>
            <person name="Bottin A."/>
            <person name="Bulone V."/>
            <person name="Diaz-Moreno S.M."/>
            <person name="Dumas B."/>
            <person name="Fan L."/>
            <person name="Gaulin E."/>
            <person name="Govers F."/>
            <person name="Grenville-Briggs L.J."/>
            <person name="Horner N.R."/>
            <person name="Levin J.Z."/>
            <person name="Mammella M."/>
            <person name="Meijer H.J."/>
            <person name="Morris P."/>
            <person name="Nusbaum C."/>
            <person name="Oome S."/>
            <person name="Phillips A.J."/>
            <person name="van Rooyen D."/>
            <person name="Rzeszutek E."/>
            <person name="Saraiva M."/>
            <person name="Secombes C.J."/>
            <person name="Seidl M.F."/>
            <person name="Snel B."/>
            <person name="Stassen J.H."/>
            <person name="Sykes S."/>
            <person name="Tripathy S."/>
            <person name="van den Berg H."/>
            <person name="Vega-Arreguin J.C."/>
            <person name="Wawra S."/>
            <person name="Young S.K."/>
            <person name="Zeng Q."/>
            <person name="Dieguez-Uribeondo J."/>
            <person name="Russ C."/>
            <person name="Tyler B.M."/>
            <person name="van West P."/>
        </authorList>
    </citation>
    <scope>NUCLEOTIDE SEQUENCE [LARGE SCALE GENOMIC DNA]</scope>
    <source>
        <strain evidence="2 3">CBS 223.65</strain>
    </source>
</reference>
<keyword evidence="1" id="KW-0472">Membrane</keyword>
<dbReference type="GeneID" id="24124140"/>
<evidence type="ECO:0000313" key="2">
    <source>
        <dbReference type="EMBL" id="KDO34423.1"/>
    </source>
</evidence>
<dbReference type="KEGG" id="spar:SPRG_01558"/>
<dbReference type="RefSeq" id="XP_012195154.1">
    <property type="nucleotide sequence ID" value="XM_012339764.1"/>
</dbReference>
<keyword evidence="3" id="KW-1185">Reference proteome</keyword>
<organism evidence="2 3">
    <name type="scientific">Saprolegnia parasitica (strain CBS 223.65)</name>
    <dbReference type="NCBI Taxonomy" id="695850"/>
    <lineage>
        <taxon>Eukaryota</taxon>
        <taxon>Sar</taxon>
        <taxon>Stramenopiles</taxon>
        <taxon>Oomycota</taxon>
        <taxon>Saprolegniomycetes</taxon>
        <taxon>Saprolegniales</taxon>
        <taxon>Saprolegniaceae</taxon>
        <taxon>Saprolegnia</taxon>
    </lineage>
</organism>
<dbReference type="PROSITE" id="PS51257">
    <property type="entry name" value="PROKAR_LIPOPROTEIN"/>
    <property type="match status" value="1"/>
</dbReference>
<keyword evidence="1" id="KW-1133">Transmembrane helix</keyword>
<feature type="transmembrane region" description="Helical" evidence="1">
    <location>
        <begin position="6"/>
        <end position="32"/>
    </location>
</feature>
<dbReference type="AlphaFoldDB" id="A0A067CV78"/>
<dbReference type="Proteomes" id="UP000030745">
    <property type="component" value="Unassembled WGS sequence"/>
</dbReference>
<keyword evidence="1" id="KW-0812">Transmembrane</keyword>
<proteinExistence type="predicted"/>
<dbReference type="VEuPathDB" id="FungiDB:SPRG_01558"/>
<evidence type="ECO:0000256" key="1">
    <source>
        <dbReference type="SAM" id="Phobius"/>
    </source>
</evidence>
<name>A0A067CV78_SAPPC</name>
<sequence length="161" mass="16667">MEPKDVGGGVLGVVGGVIAAIGLLGACIMLGLHAKHRIAAGSPPILTPFDDAIEASITRLESTLLGSQRSSQLMDATHPRASVIVEASPGQRSSLVFESSRGSIGADATHRGSYGGVALRVPSLLDHPPETYEMRLSIMAARASEPAVDASGKPLPREMTF</sequence>
<gene>
    <name evidence="2" type="ORF">SPRG_01558</name>
</gene>
<evidence type="ECO:0000313" key="3">
    <source>
        <dbReference type="Proteomes" id="UP000030745"/>
    </source>
</evidence>
<dbReference type="OrthoDB" id="78819at2759"/>